<keyword evidence="1" id="KW-0812">Transmembrane</keyword>
<reference evidence="3 4" key="1">
    <citation type="submission" date="2016-10" db="EMBL/GenBank/DDBJ databases">
        <authorList>
            <person name="de Groot N.N."/>
        </authorList>
    </citation>
    <scope>NUCLEOTIDE SEQUENCE [LARGE SCALE GENOMIC DNA]</scope>
    <source>
        <strain evidence="3 4">StLB037</strain>
    </source>
</reference>
<protein>
    <submittedName>
        <fullName evidence="3">VanZ like family protein</fullName>
    </submittedName>
</protein>
<proteinExistence type="predicted"/>
<accession>A0A1H0LML4</accession>
<keyword evidence="1" id="KW-0472">Membrane</keyword>
<dbReference type="InterPro" id="IPR006976">
    <property type="entry name" value="VanZ-like"/>
</dbReference>
<feature type="transmembrane region" description="Helical" evidence="1">
    <location>
        <begin position="87"/>
        <end position="106"/>
    </location>
</feature>
<evidence type="ECO:0000313" key="4">
    <source>
        <dbReference type="Proteomes" id="UP000186456"/>
    </source>
</evidence>
<organism evidence="3 4">
    <name type="scientific">Microbacterium testaceum (strain StLB037)</name>
    <dbReference type="NCBI Taxonomy" id="979556"/>
    <lineage>
        <taxon>Bacteria</taxon>
        <taxon>Bacillati</taxon>
        <taxon>Actinomycetota</taxon>
        <taxon>Actinomycetes</taxon>
        <taxon>Micrococcales</taxon>
        <taxon>Microbacteriaceae</taxon>
        <taxon>Microbacterium</taxon>
    </lineage>
</organism>
<dbReference type="EMBL" id="FNJN01000001">
    <property type="protein sequence ID" value="SDO69231.1"/>
    <property type="molecule type" value="Genomic_DNA"/>
</dbReference>
<sequence>MSARPVLTSARLVTAGAVLAAVVALTLAPRAIAWPARTLVLDALDHLPPSWSALVFGAGADVALNVAFFVPLGAAVALLLPLRWAPASVALCALVSFAVEVLQAGIPGRVPDADDVLSNTIGAAIGTVVVIAMRVAARGGRAARR</sequence>
<feature type="transmembrane region" description="Helical" evidence="1">
    <location>
        <begin position="51"/>
        <end position="80"/>
    </location>
</feature>
<evidence type="ECO:0000256" key="1">
    <source>
        <dbReference type="SAM" id="Phobius"/>
    </source>
</evidence>
<name>A0A1H0LML4_MICTS</name>
<dbReference type="Proteomes" id="UP000186456">
    <property type="component" value="Unassembled WGS sequence"/>
</dbReference>
<feature type="transmembrane region" description="Helical" evidence="1">
    <location>
        <begin position="118"/>
        <end position="137"/>
    </location>
</feature>
<feature type="domain" description="VanZ-like" evidence="2">
    <location>
        <begin position="57"/>
        <end position="132"/>
    </location>
</feature>
<keyword evidence="1" id="KW-1133">Transmembrane helix</keyword>
<dbReference type="Pfam" id="PF04892">
    <property type="entry name" value="VanZ"/>
    <property type="match status" value="1"/>
</dbReference>
<gene>
    <name evidence="3" type="ORF">SAMN04487788_0626</name>
</gene>
<evidence type="ECO:0000259" key="2">
    <source>
        <dbReference type="Pfam" id="PF04892"/>
    </source>
</evidence>
<evidence type="ECO:0000313" key="3">
    <source>
        <dbReference type="EMBL" id="SDO69231.1"/>
    </source>
</evidence>
<dbReference type="AlphaFoldDB" id="A0A1H0LML4"/>
<dbReference type="RefSeq" id="WP_176786296.1">
    <property type="nucleotide sequence ID" value="NZ_FNJN01000001.1"/>
</dbReference>